<dbReference type="Proteomes" id="UP000015105">
    <property type="component" value="Chromosome 3D"/>
</dbReference>
<dbReference type="Gramene" id="AET3Gv20244300.1">
    <property type="protein sequence ID" value="AET3Gv20244300.1"/>
    <property type="gene ID" value="AET3Gv20244300"/>
</dbReference>
<reference evidence="2" key="4">
    <citation type="submission" date="2019-03" db="UniProtKB">
        <authorList>
            <consortium name="EnsemblPlants"/>
        </authorList>
    </citation>
    <scope>IDENTIFICATION</scope>
</reference>
<dbReference type="AlphaFoldDB" id="A0A453E750"/>
<proteinExistence type="predicted"/>
<feature type="region of interest" description="Disordered" evidence="1">
    <location>
        <begin position="18"/>
        <end position="122"/>
    </location>
</feature>
<name>A0A453E750_AEGTS</name>
<reference evidence="2" key="3">
    <citation type="journal article" date="2017" name="Nature">
        <title>Genome sequence of the progenitor of the wheat D genome Aegilops tauschii.</title>
        <authorList>
            <person name="Luo M.C."/>
            <person name="Gu Y.Q."/>
            <person name="Puiu D."/>
            <person name="Wang H."/>
            <person name="Twardziok S.O."/>
            <person name="Deal K.R."/>
            <person name="Huo N."/>
            <person name="Zhu T."/>
            <person name="Wang L."/>
            <person name="Wang Y."/>
            <person name="McGuire P.E."/>
            <person name="Liu S."/>
            <person name="Long H."/>
            <person name="Ramasamy R.K."/>
            <person name="Rodriguez J.C."/>
            <person name="Van S.L."/>
            <person name="Yuan L."/>
            <person name="Wang Z."/>
            <person name="Xia Z."/>
            <person name="Xiao L."/>
            <person name="Anderson O.D."/>
            <person name="Ouyang S."/>
            <person name="Liang Y."/>
            <person name="Zimin A.V."/>
            <person name="Pertea G."/>
            <person name="Qi P."/>
            <person name="Bennetzen J.L."/>
            <person name="Dai X."/>
            <person name="Dawson M.W."/>
            <person name="Muller H.G."/>
            <person name="Kugler K."/>
            <person name="Rivarola-Duarte L."/>
            <person name="Spannagl M."/>
            <person name="Mayer K.F.X."/>
            <person name="Lu F.H."/>
            <person name="Bevan M.W."/>
            <person name="Leroy P."/>
            <person name="Li P."/>
            <person name="You F.M."/>
            <person name="Sun Q."/>
            <person name="Liu Z."/>
            <person name="Lyons E."/>
            <person name="Wicker T."/>
            <person name="Salzberg S.L."/>
            <person name="Devos K.M."/>
            <person name="Dvorak J."/>
        </authorList>
    </citation>
    <scope>NUCLEOTIDE SEQUENCE [LARGE SCALE GENOMIC DNA]</scope>
    <source>
        <strain evidence="2">cv. AL8/78</strain>
    </source>
</reference>
<evidence type="ECO:0000256" key="1">
    <source>
        <dbReference type="SAM" id="MobiDB-lite"/>
    </source>
</evidence>
<feature type="compositionally biased region" description="Basic residues" evidence="1">
    <location>
        <begin position="28"/>
        <end position="52"/>
    </location>
</feature>
<sequence length="122" mass="13674">MDDLVNRPRGLFSLVFFRHPPTSPGRLKTPRTKITGRRLRPPRTKINRKKRTGLGTTTPRTKETSRPRLPSSIRYNDGSHAAAATAIPETPPIYSLHRRKPGASHGSLCRRRAVIEESAPMS</sequence>
<evidence type="ECO:0000313" key="2">
    <source>
        <dbReference type="EnsemblPlants" id="AET3Gv20244300.1"/>
    </source>
</evidence>
<protein>
    <submittedName>
        <fullName evidence="2">Uncharacterized protein</fullName>
    </submittedName>
</protein>
<evidence type="ECO:0000313" key="3">
    <source>
        <dbReference type="Proteomes" id="UP000015105"/>
    </source>
</evidence>
<dbReference type="EnsemblPlants" id="AET3Gv20244300.1">
    <property type="protein sequence ID" value="AET3Gv20244300.1"/>
    <property type="gene ID" value="AET3Gv20244300"/>
</dbReference>
<keyword evidence="3" id="KW-1185">Reference proteome</keyword>
<organism evidence="2 3">
    <name type="scientific">Aegilops tauschii subsp. strangulata</name>
    <name type="common">Goatgrass</name>
    <dbReference type="NCBI Taxonomy" id="200361"/>
    <lineage>
        <taxon>Eukaryota</taxon>
        <taxon>Viridiplantae</taxon>
        <taxon>Streptophyta</taxon>
        <taxon>Embryophyta</taxon>
        <taxon>Tracheophyta</taxon>
        <taxon>Spermatophyta</taxon>
        <taxon>Magnoliopsida</taxon>
        <taxon>Liliopsida</taxon>
        <taxon>Poales</taxon>
        <taxon>Poaceae</taxon>
        <taxon>BOP clade</taxon>
        <taxon>Pooideae</taxon>
        <taxon>Triticodae</taxon>
        <taxon>Triticeae</taxon>
        <taxon>Triticinae</taxon>
        <taxon>Aegilops</taxon>
    </lineage>
</organism>
<feature type="compositionally biased region" description="Basic residues" evidence="1">
    <location>
        <begin position="96"/>
        <end position="112"/>
    </location>
</feature>
<reference evidence="3" key="1">
    <citation type="journal article" date="2014" name="Science">
        <title>Ancient hybridizations among the ancestral genomes of bread wheat.</title>
        <authorList>
            <consortium name="International Wheat Genome Sequencing Consortium,"/>
            <person name="Marcussen T."/>
            <person name="Sandve S.R."/>
            <person name="Heier L."/>
            <person name="Spannagl M."/>
            <person name="Pfeifer M."/>
            <person name="Jakobsen K.S."/>
            <person name="Wulff B.B."/>
            <person name="Steuernagel B."/>
            <person name="Mayer K.F."/>
            <person name="Olsen O.A."/>
        </authorList>
    </citation>
    <scope>NUCLEOTIDE SEQUENCE [LARGE SCALE GENOMIC DNA]</scope>
    <source>
        <strain evidence="3">cv. AL8/78</strain>
    </source>
</reference>
<reference evidence="2" key="5">
    <citation type="journal article" date="2021" name="G3 (Bethesda)">
        <title>Aegilops tauschii genome assembly Aet v5.0 features greater sequence contiguity and improved annotation.</title>
        <authorList>
            <person name="Wang L."/>
            <person name="Zhu T."/>
            <person name="Rodriguez J.C."/>
            <person name="Deal K.R."/>
            <person name="Dubcovsky J."/>
            <person name="McGuire P.E."/>
            <person name="Lux T."/>
            <person name="Spannagl M."/>
            <person name="Mayer K.F.X."/>
            <person name="Baldrich P."/>
            <person name="Meyers B.C."/>
            <person name="Huo N."/>
            <person name="Gu Y.Q."/>
            <person name="Zhou H."/>
            <person name="Devos K.M."/>
            <person name="Bennetzen J.L."/>
            <person name="Unver T."/>
            <person name="Budak H."/>
            <person name="Gulick P.J."/>
            <person name="Galiba G."/>
            <person name="Kalapos B."/>
            <person name="Nelson D.R."/>
            <person name="Li P."/>
            <person name="You F.M."/>
            <person name="Luo M.C."/>
            <person name="Dvorak J."/>
        </authorList>
    </citation>
    <scope>NUCLEOTIDE SEQUENCE [LARGE SCALE GENOMIC DNA]</scope>
    <source>
        <strain evidence="2">cv. AL8/78</strain>
    </source>
</reference>
<reference evidence="3" key="2">
    <citation type="journal article" date="2017" name="Nat. Plants">
        <title>The Aegilops tauschii genome reveals multiple impacts of transposons.</title>
        <authorList>
            <person name="Zhao G."/>
            <person name="Zou C."/>
            <person name="Li K."/>
            <person name="Wang K."/>
            <person name="Li T."/>
            <person name="Gao L."/>
            <person name="Zhang X."/>
            <person name="Wang H."/>
            <person name="Yang Z."/>
            <person name="Liu X."/>
            <person name="Jiang W."/>
            <person name="Mao L."/>
            <person name="Kong X."/>
            <person name="Jiao Y."/>
            <person name="Jia J."/>
        </authorList>
    </citation>
    <scope>NUCLEOTIDE SEQUENCE [LARGE SCALE GENOMIC DNA]</scope>
    <source>
        <strain evidence="3">cv. AL8/78</strain>
    </source>
</reference>
<accession>A0A453E750</accession>